<gene>
    <name evidence="5" type="ORF">ABR82_06165</name>
</gene>
<dbReference type="GO" id="GO:0004553">
    <property type="term" value="F:hydrolase activity, hydrolyzing O-glycosyl compounds"/>
    <property type="evidence" value="ECO:0007669"/>
    <property type="project" value="InterPro"/>
</dbReference>
<evidence type="ECO:0008006" key="7">
    <source>
        <dbReference type="Google" id="ProtNLM"/>
    </source>
</evidence>
<comment type="similarity">
    <text evidence="1">Belongs to the glycosyl hydrolase 2 family.</text>
</comment>
<dbReference type="AlphaFoldDB" id="A0A0R2RJZ0"/>
<evidence type="ECO:0000259" key="4">
    <source>
        <dbReference type="Pfam" id="PF02837"/>
    </source>
</evidence>
<dbReference type="Pfam" id="PF02837">
    <property type="entry name" value="Glyco_hydro_2_N"/>
    <property type="match status" value="1"/>
</dbReference>
<feature type="non-terminal residue" evidence="5">
    <location>
        <position position="904"/>
    </location>
</feature>
<dbReference type="InterPro" id="IPR008979">
    <property type="entry name" value="Galactose-bd-like_sf"/>
</dbReference>
<dbReference type="InterPro" id="IPR006104">
    <property type="entry name" value="Glyco_hydro_2_N"/>
</dbReference>
<sequence length="904" mass="100753">MLDTSLRFIYPCSFLMKRTCFLGSSLILVLSALPSFTRAAEAQSLAGTWQIRLDPKGLGLSQNWLDPQTHFDQSITLPGTTDQARLGTPCRAEPEISKAGLAGLVRKYSYIGPAWYRRTIEIPKEWEKKRITLFLERVIWESRLWLDGKEIGTQNSLSTPHEFDLSSITPGKHDLLLRIDNRQQFDVGRSHAYIEDTQSIWNGVIGKIELRATPLVWIDQVHLNPDPANPSVEIRIGNRTGKAGSGNLLLRVFSGNNPSEKSVPVKWDAQGGAITQPLDFAGKLPVWSEFHPNLHPLSLTLQSENGQDTRKLSFGLRKIARSGMGITLNDLPIFFRGTHEGCSFPLTGYPPMEVEGWRRIFKILKQWGLNHMRFHSYCPPEACFTAADEEGIYLQPELPLWTGKLDAPGDDNRVKWVRSEASRLLEAYRNHPSMVLFCLGNELQGNYRFLQGLLADLKKTDPSRLYTMTSNRLWILDAPAKLGEPNLPPLIDDFLVERAFWNKKEKDGLRGQTFLAESPNTSADLSKTLQRSPLPLLTHEIGQWNAFPNLAEIPKYTGVLRPINLEAIRNDLKKNGLLSQATDFTRASGKFCVELYKQELELALRSTPLAGYQLLDLHDYPGQGTAHVGLLDSFWDPKGFAEPAPFREACSPIVPLLRLPKRVYTSDETLSAKLEFVNFLEKPIPNVSPQWEIKASDGKLIGEGRLGPINLPLGAAIPSGTLTASLSSVTQPTEATIRVSAPETCALNSWKIWIVPAQPKVDCPNVHVTSSLNEAQSSLAKGGTVLFLPTQGSISQRQDTSFLPAFWSPVYFTNQAGTMGLLIQNKHPALADFPTEEYCNWQWWSLLTPCAGSVVLDQVKRIQPIVQTIDAFSRNQKLGLIFEVKVGQGRLLVCSANLTGDADP</sequence>
<reference evidence="5 6" key="1">
    <citation type="submission" date="2015-10" db="EMBL/GenBank/DDBJ databases">
        <title>Metagenome-Assembled Genomes uncover a global brackish microbiome.</title>
        <authorList>
            <person name="Hugerth L.W."/>
            <person name="Larsson J."/>
            <person name="Alneberg J."/>
            <person name="Lindh M.V."/>
            <person name="Legrand C."/>
            <person name="Pinhassi J."/>
            <person name="Andersson A.F."/>
        </authorList>
    </citation>
    <scope>NUCLEOTIDE SEQUENCE [LARGE SCALE GENOMIC DNA]</scope>
    <source>
        <strain evidence="5">BACL18 MAG-120507-bin52</strain>
    </source>
</reference>
<feature type="domain" description="Glycoside hydrolase family 2 catalytic" evidence="3">
    <location>
        <begin position="326"/>
        <end position="471"/>
    </location>
</feature>
<name>A0A0R2RJZ0_9BACT</name>
<evidence type="ECO:0000259" key="3">
    <source>
        <dbReference type="Pfam" id="PF02836"/>
    </source>
</evidence>
<dbReference type="Gene3D" id="2.60.120.260">
    <property type="entry name" value="Galactose-binding domain-like"/>
    <property type="match status" value="1"/>
</dbReference>
<evidence type="ECO:0000256" key="1">
    <source>
        <dbReference type="ARBA" id="ARBA00007401"/>
    </source>
</evidence>
<dbReference type="Gene3D" id="3.20.20.80">
    <property type="entry name" value="Glycosidases"/>
    <property type="match status" value="1"/>
</dbReference>
<dbReference type="Pfam" id="PF02836">
    <property type="entry name" value="Glyco_hydro_2_C"/>
    <property type="match status" value="1"/>
</dbReference>
<keyword evidence="2" id="KW-0732">Signal</keyword>
<dbReference type="GO" id="GO:0005975">
    <property type="term" value="P:carbohydrate metabolic process"/>
    <property type="evidence" value="ECO:0007669"/>
    <property type="project" value="InterPro"/>
</dbReference>
<protein>
    <recommendedName>
        <fullName evidence="7">Glycoside hydrolase family 2 catalytic domain-containing protein</fullName>
    </recommendedName>
</protein>
<dbReference type="Proteomes" id="UP000051269">
    <property type="component" value="Unassembled WGS sequence"/>
</dbReference>
<dbReference type="PANTHER" id="PTHR42732">
    <property type="entry name" value="BETA-GALACTOSIDASE"/>
    <property type="match status" value="1"/>
</dbReference>
<evidence type="ECO:0000313" key="6">
    <source>
        <dbReference type="Proteomes" id="UP000051269"/>
    </source>
</evidence>
<evidence type="ECO:0000313" key="5">
    <source>
        <dbReference type="EMBL" id="KRO63036.1"/>
    </source>
</evidence>
<dbReference type="SUPFAM" id="SSF49785">
    <property type="entry name" value="Galactose-binding domain-like"/>
    <property type="match status" value="1"/>
</dbReference>
<feature type="signal peptide" evidence="2">
    <location>
        <begin position="1"/>
        <end position="39"/>
    </location>
</feature>
<feature type="domain" description="Glycosyl hydrolases family 2 sugar binding" evidence="4">
    <location>
        <begin position="43"/>
        <end position="199"/>
    </location>
</feature>
<dbReference type="PANTHER" id="PTHR42732:SF1">
    <property type="entry name" value="BETA-MANNOSIDASE"/>
    <property type="match status" value="1"/>
</dbReference>
<dbReference type="SUPFAM" id="SSF51445">
    <property type="entry name" value="(Trans)glycosidases"/>
    <property type="match status" value="1"/>
</dbReference>
<accession>A0A0R2RJZ0</accession>
<organism evidence="5 6">
    <name type="scientific">Verrucomicrobia subdivision 6 bacterium BACL9 MAG-120507-bin52</name>
    <dbReference type="NCBI Taxonomy" id="1655590"/>
    <lineage>
        <taxon>Bacteria</taxon>
        <taxon>Pseudomonadati</taxon>
        <taxon>Verrucomicrobiota</taxon>
        <taxon>Verrucomicrobiia</taxon>
        <taxon>Verrucomicrobiales</taxon>
        <taxon>Verrucomicrobia subdivision 6</taxon>
    </lineage>
</organism>
<proteinExistence type="inferred from homology"/>
<dbReference type="EMBL" id="LIBO01000012">
    <property type="protein sequence ID" value="KRO63036.1"/>
    <property type="molecule type" value="Genomic_DNA"/>
</dbReference>
<dbReference type="InterPro" id="IPR017853">
    <property type="entry name" value="GH"/>
</dbReference>
<dbReference type="InterPro" id="IPR006103">
    <property type="entry name" value="Glyco_hydro_2_cat"/>
</dbReference>
<dbReference type="InterPro" id="IPR051913">
    <property type="entry name" value="GH2_Domain-Containing"/>
</dbReference>
<evidence type="ECO:0000256" key="2">
    <source>
        <dbReference type="SAM" id="SignalP"/>
    </source>
</evidence>
<feature type="chain" id="PRO_5006422825" description="Glycoside hydrolase family 2 catalytic domain-containing protein" evidence="2">
    <location>
        <begin position="40"/>
        <end position="904"/>
    </location>
</feature>
<comment type="caution">
    <text evidence="5">The sequence shown here is derived from an EMBL/GenBank/DDBJ whole genome shotgun (WGS) entry which is preliminary data.</text>
</comment>